<evidence type="ECO:0000256" key="5">
    <source>
        <dbReference type="ARBA" id="ARBA00022946"/>
    </source>
</evidence>
<evidence type="ECO:0000256" key="7">
    <source>
        <dbReference type="ARBA" id="ARBA00023128"/>
    </source>
</evidence>
<evidence type="ECO:0000256" key="2">
    <source>
        <dbReference type="ARBA" id="ARBA00009877"/>
    </source>
</evidence>
<feature type="domain" description="Membrane insertase YidC/Oxa/ALB C-terminal" evidence="11">
    <location>
        <begin position="142"/>
        <end position="334"/>
    </location>
</feature>
<evidence type="ECO:0000256" key="6">
    <source>
        <dbReference type="ARBA" id="ARBA00022989"/>
    </source>
</evidence>
<comment type="subcellular location">
    <subcellularLocation>
        <location evidence="9">Membrane</location>
        <topology evidence="9">Multi-pass membrane protein</topology>
    </subcellularLocation>
    <subcellularLocation>
        <location evidence="1">Mitochondrion inner membrane</location>
        <topology evidence="1">Multi-pass membrane protein</topology>
    </subcellularLocation>
</comment>
<dbReference type="GO" id="GO:0032977">
    <property type="term" value="F:membrane insertase activity"/>
    <property type="evidence" value="ECO:0007669"/>
    <property type="project" value="InterPro"/>
</dbReference>
<evidence type="ECO:0000313" key="13">
    <source>
        <dbReference type="RefSeq" id="XP_003741476.1"/>
    </source>
</evidence>
<comment type="similarity">
    <text evidence="2 9">Belongs to the OXA1/ALB3/YidC family.</text>
</comment>
<evidence type="ECO:0000256" key="10">
    <source>
        <dbReference type="SAM" id="Phobius"/>
    </source>
</evidence>
<evidence type="ECO:0000256" key="8">
    <source>
        <dbReference type="ARBA" id="ARBA00023136"/>
    </source>
</evidence>
<dbReference type="InterPro" id="IPR028055">
    <property type="entry name" value="YidC/Oxa/ALB_C"/>
</dbReference>
<keyword evidence="4" id="KW-0999">Mitochondrion inner membrane</keyword>
<dbReference type="GeneID" id="100909207"/>
<dbReference type="InterPro" id="IPR001708">
    <property type="entry name" value="YidC/ALB3/OXA1/COX18"/>
</dbReference>
<evidence type="ECO:0000256" key="4">
    <source>
        <dbReference type="ARBA" id="ARBA00022792"/>
    </source>
</evidence>
<keyword evidence="3 9" id="KW-0812">Transmembrane</keyword>
<keyword evidence="7" id="KW-0496">Mitochondrion</keyword>
<dbReference type="KEGG" id="goe:100909207"/>
<proteinExistence type="inferred from homology"/>
<evidence type="ECO:0000256" key="1">
    <source>
        <dbReference type="ARBA" id="ARBA00004448"/>
    </source>
</evidence>
<evidence type="ECO:0000256" key="9">
    <source>
        <dbReference type="RuleBase" id="RU003945"/>
    </source>
</evidence>
<dbReference type="GO" id="GO:0005743">
    <property type="term" value="C:mitochondrial inner membrane"/>
    <property type="evidence" value="ECO:0007669"/>
    <property type="project" value="UniProtKB-SubCell"/>
</dbReference>
<dbReference type="Proteomes" id="UP000694867">
    <property type="component" value="Unplaced"/>
</dbReference>
<feature type="transmembrane region" description="Helical" evidence="10">
    <location>
        <begin position="265"/>
        <end position="284"/>
    </location>
</feature>
<reference evidence="13" key="1">
    <citation type="submission" date="2025-08" db="UniProtKB">
        <authorList>
            <consortium name="RefSeq"/>
        </authorList>
    </citation>
    <scope>IDENTIFICATION</scope>
</reference>
<name>A0AAJ6QRF8_9ACAR</name>
<organism evidence="12 13">
    <name type="scientific">Galendromus occidentalis</name>
    <name type="common">western predatory mite</name>
    <dbReference type="NCBI Taxonomy" id="34638"/>
    <lineage>
        <taxon>Eukaryota</taxon>
        <taxon>Metazoa</taxon>
        <taxon>Ecdysozoa</taxon>
        <taxon>Arthropoda</taxon>
        <taxon>Chelicerata</taxon>
        <taxon>Arachnida</taxon>
        <taxon>Acari</taxon>
        <taxon>Parasitiformes</taxon>
        <taxon>Mesostigmata</taxon>
        <taxon>Gamasina</taxon>
        <taxon>Phytoseioidea</taxon>
        <taxon>Phytoseiidae</taxon>
        <taxon>Typhlodrominae</taxon>
        <taxon>Galendromus</taxon>
    </lineage>
</organism>
<sequence length="364" mass="40166">MLPLARSSSPISRLTTATVAYSRMALSSKLRQPKNVARLPVSRTVSRLHSSALFVRTMSWSTSQRPPSANASPETMETVGSWGPHEFDTDMAIDPTNAVAPIKNFVEAGASSLQDLGLGSYFTPVGWIQIAMDSMHSMGLPWWAAIVATTVCFRAVTVPLLLQTHRSTPQCMAVMMRVRDSATRLRQAQIGADHEQIAKALQDFNGIMAREYPRAMLKQTLPSVAQAPIFISLFLALRSMAIAPVESLKTGGFLWFPDLTIADPYYLLPLMTCATLAAIIEIGAETPVRVDQFNAMKVLRFLPVIFFPLIMKYPAAVLCFWATNNFVSLGLAYTLKIPAIRKKYNLPPLSEMRIGNDNASEKRN</sequence>
<dbReference type="PANTHER" id="PTHR12428">
    <property type="entry name" value="OXA1"/>
    <property type="match status" value="1"/>
</dbReference>
<dbReference type="AlphaFoldDB" id="A0AAJ6QRF8"/>
<dbReference type="GO" id="GO:0032979">
    <property type="term" value="P:protein insertion into mitochondrial inner membrane from matrix"/>
    <property type="evidence" value="ECO:0007669"/>
    <property type="project" value="TreeGrafter"/>
</dbReference>
<dbReference type="RefSeq" id="XP_003741476.1">
    <property type="nucleotide sequence ID" value="XM_003741428.1"/>
</dbReference>
<evidence type="ECO:0000313" key="12">
    <source>
        <dbReference type="Proteomes" id="UP000694867"/>
    </source>
</evidence>
<evidence type="ECO:0000259" key="11">
    <source>
        <dbReference type="Pfam" id="PF02096"/>
    </source>
</evidence>
<evidence type="ECO:0000256" key="3">
    <source>
        <dbReference type="ARBA" id="ARBA00022692"/>
    </source>
</evidence>
<keyword evidence="5" id="KW-0809">Transit peptide</keyword>
<dbReference type="PANTHER" id="PTHR12428:SF66">
    <property type="entry name" value="MITOCHONDRIAL INNER MEMBRANE PROTEIN OXA1L"/>
    <property type="match status" value="1"/>
</dbReference>
<feature type="transmembrane region" description="Helical" evidence="10">
    <location>
        <begin position="142"/>
        <end position="162"/>
    </location>
</feature>
<accession>A0AAJ6QRF8</accession>
<gene>
    <name evidence="13" type="primary">LOC100909207</name>
</gene>
<protein>
    <submittedName>
        <fullName evidence="13">Mitochondrial inner membrane protein OXA1L</fullName>
    </submittedName>
</protein>
<keyword evidence="12" id="KW-1185">Reference proteome</keyword>
<keyword evidence="8 10" id="KW-0472">Membrane</keyword>
<dbReference type="CDD" id="cd20069">
    <property type="entry name" value="5TM_Oxa1-like"/>
    <property type="match status" value="1"/>
</dbReference>
<feature type="transmembrane region" description="Helical" evidence="10">
    <location>
        <begin position="224"/>
        <end position="245"/>
    </location>
</feature>
<keyword evidence="6 10" id="KW-1133">Transmembrane helix</keyword>
<dbReference type="Pfam" id="PF02096">
    <property type="entry name" value="60KD_IMP"/>
    <property type="match status" value="1"/>
</dbReference>
<feature type="transmembrane region" description="Helical" evidence="10">
    <location>
        <begin position="304"/>
        <end position="323"/>
    </location>
</feature>